<dbReference type="PANTHER" id="PTHR47190:SF2">
    <property type="entry name" value="CELLOBIOSE DEHYDROGENASE (AFU_ORTHOLOGUE AFUA_2G17620)"/>
    <property type="match status" value="1"/>
</dbReference>
<sequence length="938" mass="99460">MVAHVHSSRSIKTKRHYVYSPRWRAMVIPRMPVIYFLQRGRIKLESIPSTAVSLWLLCSTILCILVYFSATMKTTAFLSSVLGAALVGFKAVLAQDLVSSHGIYTEPNTGITFYTSVQANGTVSGGGWGSLVSAGGFIFGMALPPTALTVDASEYIGMIVGSTPNGPVSGWSSVLHGGAGPGAGSMPNHLMIVAWPTGDGDQIATSFRYSPSYQLPVMYKGSAKLTQIYSKVNATNWTLVYRCQNCFQYDDPSQTPSNTSTSSGLFSQGWAQALTPPTNPKDAASDFGQHDNGMGMYVIDVKSATQASYSKWATQTRTATGTATGTATTSSATTSASATSIASIPVPTSATYDYVIVGGGAGGIPMADKLSAAGKSVLLIEKGVASSGRWGGTLRPEGLTKGGGWLDGTNLTWFDVPGECNRIWNGGSPGVACTDTDQMAGCILGGGTAVNAGLWWKPNPADWDVNFPAGWKASDIAPATQRVFTKIPGSDRPSVDGKLYLQQGFDVITSGLKNSGWSSVVANNDPGNKNKTYAHPPYQIIRGERGGPMATYLVSAAARPNFKLWLNTSVERIVREGGHATGLQVVAMNNGGYTGTVKLTPVTGRIIVSAGAFGTPKLLFRSGIGPLDQLKVVKDSTDGPTMINETAWINLPIGYNLDDHFNTDTVISHPNVTYYDWPAAWNTPIEADKIAYLTQRSGPLAQSAPNLGPAMWEEIKGPDGINRHFQWTSRVEGSRGVPNGNSMTLSLYLGRGKVARGRTTIGKNLNMIVSEIPYQNDADIATTAIAIDHMVANLKGVKDLTWIYPPLNQTGAEYLKTVPLNLGSVGSRRANHWMGTAKMGTDSGLKGGTSVVDTNTKVYGTDNIFVVDASIFPGMVTTNPSALIVTVSEHASTKILALPAPKVVAKYGQCNGSGWEGGLICETGTKCTYGNPFYSQCL</sequence>
<dbReference type="Gene3D" id="3.30.410.10">
    <property type="entry name" value="Cholesterol Oxidase, domain 2"/>
    <property type="match status" value="1"/>
</dbReference>
<keyword evidence="2" id="KW-0732">Signal</keyword>
<comment type="similarity">
    <text evidence="1 3">Belongs to the GMC oxidoreductase family.</text>
</comment>
<dbReference type="Pfam" id="PF16010">
    <property type="entry name" value="CDH-cyt"/>
    <property type="match status" value="1"/>
</dbReference>
<dbReference type="SUPFAM" id="SSF51905">
    <property type="entry name" value="FAD/NAD(P)-binding domain"/>
    <property type="match status" value="1"/>
</dbReference>
<dbReference type="InterPro" id="IPR053208">
    <property type="entry name" value="GMC_Oxidoreductase_CD"/>
</dbReference>
<dbReference type="PROSITE" id="PS51164">
    <property type="entry name" value="CBM1_2"/>
    <property type="match status" value="1"/>
</dbReference>
<keyword evidence="7" id="KW-1185">Reference proteome</keyword>
<dbReference type="InterPro" id="IPR015920">
    <property type="entry name" value="Cellobiose_DH-like_cyt"/>
</dbReference>
<dbReference type="Pfam" id="PF05199">
    <property type="entry name" value="GMC_oxred_C"/>
    <property type="match status" value="1"/>
</dbReference>
<evidence type="ECO:0000256" key="3">
    <source>
        <dbReference type="RuleBase" id="RU003968"/>
    </source>
</evidence>
<evidence type="ECO:0000256" key="1">
    <source>
        <dbReference type="ARBA" id="ARBA00010790"/>
    </source>
</evidence>
<keyword evidence="4" id="KW-0472">Membrane</keyword>
<dbReference type="InterPro" id="IPR007867">
    <property type="entry name" value="GMC_OxRtase_C"/>
</dbReference>
<evidence type="ECO:0000313" key="7">
    <source>
        <dbReference type="Proteomes" id="UP001595075"/>
    </source>
</evidence>
<evidence type="ECO:0000313" key="6">
    <source>
        <dbReference type="EMBL" id="KAL2070933.1"/>
    </source>
</evidence>
<dbReference type="Proteomes" id="UP001595075">
    <property type="component" value="Unassembled WGS sequence"/>
</dbReference>
<dbReference type="PANTHER" id="PTHR47190">
    <property type="entry name" value="DEHYDROGENASE, PUTATIVE-RELATED"/>
    <property type="match status" value="1"/>
</dbReference>
<feature type="transmembrane region" description="Helical" evidence="4">
    <location>
        <begin position="50"/>
        <end position="68"/>
    </location>
</feature>
<dbReference type="Gene3D" id="2.60.40.1210">
    <property type="entry name" value="Cellobiose dehydrogenase, cytochrome domain"/>
    <property type="match status" value="1"/>
</dbReference>
<dbReference type="SUPFAM" id="SSF54373">
    <property type="entry name" value="FAD-linked reductases, C-terminal domain"/>
    <property type="match status" value="1"/>
</dbReference>
<keyword evidence="3" id="KW-0285">Flavoprotein</keyword>
<protein>
    <recommendedName>
        <fullName evidence="5">CBM1 domain-containing protein</fullName>
    </recommendedName>
</protein>
<dbReference type="Pfam" id="PF00734">
    <property type="entry name" value="CBM_1"/>
    <property type="match status" value="1"/>
</dbReference>
<dbReference type="PROSITE" id="PS00624">
    <property type="entry name" value="GMC_OXRED_2"/>
    <property type="match status" value="1"/>
</dbReference>
<dbReference type="SUPFAM" id="SSF57180">
    <property type="entry name" value="Cellulose-binding domain"/>
    <property type="match status" value="1"/>
</dbReference>
<gene>
    <name evidence="6" type="ORF">VTL71DRAFT_13959</name>
</gene>
<evidence type="ECO:0000256" key="2">
    <source>
        <dbReference type="ARBA" id="ARBA00022729"/>
    </source>
</evidence>
<keyword evidence="3" id="KW-0274">FAD</keyword>
<accession>A0ABR4CLW7</accession>
<keyword evidence="4" id="KW-0812">Transmembrane</keyword>
<dbReference type="EMBL" id="JAZHXI010000006">
    <property type="protein sequence ID" value="KAL2070933.1"/>
    <property type="molecule type" value="Genomic_DNA"/>
</dbReference>
<keyword evidence="4" id="KW-1133">Transmembrane helix</keyword>
<dbReference type="Gene3D" id="3.50.50.60">
    <property type="entry name" value="FAD/NAD(P)-binding domain"/>
    <property type="match status" value="1"/>
</dbReference>
<evidence type="ECO:0000256" key="4">
    <source>
        <dbReference type="SAM" id="Phobius"/>
    </source>
</evidence>
<dbReference type="SUPFAM" id="SSF49344">
    <property type="entry name" value="CBD9-like"/>
    <property type="match status" value="1"/>
</dbReference>
<name>A0ABR4CLW7_9HELO</name>
<evidence type="ECO:0000259" key="5">
    <source>
        <dbReference type="PROSITE" id="PS51164"/>
    </source>
</evidence>
<comment type="caution">
    <text evidence="6">The sequence shown here is derived from an EMBL/GenBank/DDBJ whole genome shotgun (WGS) entry which is preliminary data.</text>
</comment>
<dbReference type="CDD" id="cd09630">
    <property type="entry name" value="CDH_like_cytochrome"/>
    <property type="match status" value="1"/>
</dbReference>
<organism evidence="6 7">
    <name type="scientific">Oculimacula yallundae</name>
    <dbReference type="NCBI Taxonomy" id="86028"/>
    <lineage>
        <taxon>Eukaryota</taxon>
        <taxon>Fungi</taxon>
        <taxon>Dikarya</taxon>
        <taxon>Ascomycota</taxon>
        <taxon>Pezizomycotina</taxon>
        <taxon>Leotiomycetes</taxon>
        <taxon>Helotiales</taxon>
        <taxon>Ploettnerulaceae</taxon>
        <taxon>Oculimacula</taxon>
    </lineage>
</organism>
<reference evidence="6 7" key="1">
    <citation type="journal article" date="2024" name="Commun. Biol.">
        <title>Comparative genomic analysis of thermophilic fungi reveals convergent evolutionary adaptations and gene losses.</title>
        <authorList>
            <person name="Steindorff A.S."/>
            <person name="Aguilar-Pontes M.V."/>
            <person name="Robinson A.J."/>
            <person name="Andreopoulos B."/>
            <person name="LaButti K."/>
            <person name="Kuo A."/>
            <person name="Mondo S."/>
            <person name="Riley R."/>
            <person name="Otillar R."/>
            <person name="Haridas S."/>
            <person name="Lipzen A."/>
            <person name="Grimwood J."/>
            <person name="Schmutz J."/>
            <person name="Clum A."/>
            <person name="Reid I.D."/>
            <person name="Moisan M.C."/>
            <person name="Butler G."/>
            <person name="Nguyen T.T.M."/>
            <person name="Dewar K."/>
            <person name="Conant G."/>
            <person name="Drula E."/>
            <person name="Henrissat B."/>
            <person name="Hansel C."/>
            <person name="Singer S."/>
            <person name="Hutchinson M.I."/>
            <person name="de Vries R.P."/>
            <person name="Natvig D.O."/>
            <person name="Powell A.J."/>
            <person name="Tsang A."/>
            <person name="Grigoriev I.V."/>
        </authorList>
    </citation>
    <scope>NUCLEOTIDE SEQUENCE [LARGE SCALE GENOMIC DNA]</scope>
    <source>
        <strain evidence="6 7">CBS 494.80</strain>
    </source>
</reference>
<feature type="transmembrane region" description="Helical" evidence="4">
    <location>
        <begin position="75"/>
        <end position="93"/>
    </location>
</feature>
<feature type="domain" description="CBM1" evidence="5">
    <location>
        <begin position="902"/>
        <end position="938"/>
    </location>
</feature>
<dbReference type="InterPro" id="IPR036188">
    <property type="entry name" value="FAD/NAD-bd_sf"/>
</dbReference>
<dbReference type="InterPro" id="IPR000172">
    <property type="entry name" value="GMC_OxRdtase_N"/>
</dbReference>
<dbReference type="InterPro" id="IPR035971">
    <property type="entry name" value="CBD_sf"/>
</dbReference>
<proteinExistence type="inferred from homology"/>
<dbReference type="SMART" id="SM00236">
    <property type="entry name" value="fCBD"/>
    <property type="match status" value="1"/>
</dbReference>
<dbReference type="InterPro" id="IPR000254">
    <property type="entry name" value="CBD"/>
</dbReference>
<dbReference type="PROSITE" id="PS00623">
    <property type="entry name" value="GMC_OXRED_1"/>
    <property type="match status" value="1"/>
</dbReference>
<dbReference type="Pfam" id="PF00732">
    <property type="entry name" value="GMC_oxred_N"/>
    <property type="match status" value="1"/>
</dbReference>